<comment type="caution">
    <text evidence="2">The sequence shown here is derived from an EMBL/GenBank/DDBJ whole genome shotgun (WGS) entry which is preliminary data.</text>
</comment>
<keyword evidence="1" id="KW-0472">Membrane</keyword>
<keyword evidence="1" id="KW-0812">Transmembrane</keyword>
<feature type="transmembrane region" description="Helical" evidence="1">
    <location>
        <begin position="12"/>
        <end position="32"/>
    </location>
</feature>
<proteinExistence type="predicted"/>
<protein>
    <recommendedName>
        <fullName evidence="4">PsbP C-terminal domain-containing protein</fullName>
    </recommendedName>
</protein>
<dbReference type="Proteomes" id="UP000176803">
    <property type="component" value="Unassembled WGS sequence"/>
</dbReference>
<evidence type="ECO:0000313" key="2">
    <source>
        <dbReference type="EMBL" id="OGK37376.1"/>
    </source>
</evidence>
<evidence type="ECO:0000313" key="3">
    <source>
        <dbReference type="Proteomes" id="UP000176803"/>
    </source>
</evidence>
<accession>A0A1F7I1X4</accession>
<evidence type="ECO:0008006" key="4">
    <source>
        <dbReference type="Google" id="ProtNLM"/>
    </source>
</evidence>
<keyword evidence="1" id="KW-1133">Transmembrane helix</keyword>
<dbReference type="AlphaFoldDB" id="A0A1F7I1X4"/>
<dbReference type="EMBL" id="MGAC01000043">
    <property type="protein sequence ID" value="OGK37376.1"/>
    <property type="molecule type" value="Genomic_DNA"/>
</dbReference>
<evidence type="ECO:0000256" key="1">
    <source>
        <dbReference type="SAM" id="Phobius"/>
    </source>
</evidence>
<sequence>MNVSRSWTTVTTLSKILAGVLFITLPFLGFYLGMEYEKKITPSFTNSLTPIVENKIPVPPPDPIANWKTYKNSKYGFEFKYPKHLSDNCCGVYSDSLYGMAKVITFAERLDTNFDGGAEVYNGISFLVSSRNINQTLKEYVDDQKIKTLEEFYKDPETLELNLPHVKIMEVTVNGVNGFKIPNFSVLHADTYYLQTEDGKYFIAIMQSEEHTPEFEQIFDQILSTFKFLD</sequence>
<reference evidence="2 3" key="1">
    <citation type="journal article" date="2016" name="Nat. Commun.">
        <title>Thousands of microbial genomes shed light on interconnected biogeochemical processes in an aquifer system.</title>
        <authorList>
            <person name="Anantharaman K."/>
            <person name="Brown C.T."/>
            <person name="Hug L.A."/>
            <person name="Sharon I."/>
            <person name="Castelle C.J."/>
            <person name="Probst A.J."/>
            <person name="Thomas B.C."/>
            <person name="Singh A."/>
            <person name="Wilkins M.J."/>
            <person name="Karaoz U."/>
            <person name="Brodie E.L."/>
            <person name="Williams K.H."/>
            <person name="Hubbard S.S."/>
            <person name="Banfield J.F."/>
        </authorList>
    </citation>
    <scope>NUCLEOTIDE SEQUENCE [LARGE SCALE GENOMIC DNA]</scope>
</reference>
<gene>
    <name evidence="2" type="ORF">A3F03_04290</name>
</gene>
<organism evidence="2 3">
    <name type="scientific">Candidatus Roizmanbacteria bacterium RIFCSPHIGHO2_12_FULL_41_11</name>
    <dbReference type="NCBI Taxonomy" id="1802052"/>
    <lineage>
        <taxon>Bacteria</taxon>
        <taxon>Candidatus Roizmaniibacteriota</taxon>
    </lineage>
</organism>
<name>A0A1F7I1X4_9BACT</name>